<evidence type="ECO:0000256" key="6">
    <source>
        <dbReference type="ARBA" id="ARBA00022777"/>
    </source>
</evidence>
<feature type="domain" description="FAT" evidence="10">
    <location>
        <begin position="1178"/>
        <end position="1668"/>
    </location>
</feature>
<dbReference type="InterPro" id="IPR009076">
    <property type="entry name" value="FRB_dom"/>
</dbReference>
<dbReference type="SUPFAM" id="SSF56112">
    <property type="entry name" value="Protein kinase-like (PK-like)"/>
    <property type="match status" value="1"/>
</dbReference>
<dbReference type="InterPro" id="IPR018936">
    <property type="entry name" value="PI3/4_kinase_CS"/>
</dbReference>
<dbReference type="SUPFAM" id="SSF48371">
    <property type="entry name" value="ARM repeat"/>
    <property type="match status" value="1"/>
</dbReference>
<dbReference type="STRING" id="5722.A2ERB7"/>
<dbReference type="GO" id="GO:0031929">
    <property type="term" value="P:TOR signaling"/>
    <property type="evidence" value="ECO:0000318"/>
    <property type="project" value="GO_Central"/>
</dbReference>
<evidence type="ECO:0000259" key="11">
    <source>
        <dbReference type="PROSITE" id="PS51190"/>
    </source>
</evidence>
<dbReference type="PANTHER" id="PTHR11139:SF9">
    <property type="entry name" value="SERINE_THREONINE-PROTEIN KINASE MTOR"/>
    <property type="match status" value="1"/>
</dbReference>
<dbReference type="RefSeq" id="XP_001317016.1">
    <property type="nucleotide sequence ID" value="XM_001316981.1"/>
</dbReference>
<dbReference type="Gene3D" id="1.10.1070.11">
    <property type="entry name" value="Phosphatidylinositol 3-/4-kinase, catalytic domain"/>
    <property type="match status" value="1"/>
</dbReference>
<evidence type="ECO:0000313" key="12">
    <source>
        <dbReference type="EMBL" id="EAY04793.1"/>
    </source>
</evidence>
<dbReference type="InterPro" id="IPR026683">
    <property type="entry name" value="TOR_cat"/>
</dbReference>
<evidence type="ECO:0000256" key="5">
    <source>
        <dbReference type="ARBA" id="ARBA00022741"/>
    </source>
</evidence>
<dbReference type="SMR" id="A2ERB7"/>
<reference evidence="12" key="2">
    <citation type="journal article" date="2007" name="Science">
        <title>Draft genome sequence of the sexually transmitted pathogen Trichomonas vaginalis.</title>
        <authorList>
            <person name="Carlton J.M."/>
            <person name="Hirt R.P."/>
            <person name="Silva J.C."/>
            <person name="Delcher A.L."/>
            <person name="Schatz M."/>
            <person name="Zhao Q."/>
            <person name="Wortman J.R."/>
            <person name="Bidwell S.L."/>
            <person name="Alsmark U.C.M."/>
            <person name="Besteiro S."/>
            <person name="Sicheritz-Ponten T."/>
            <person name="Noel C.J."/>
            <person name="Dacks J.B."/>
            <person name="Foster P.G."/>
            <person name="Simillion C."/>
            <person name="Van de Peer Y."/>
            <person name="Miranda-Saavedra D."/>
            <person name="Barton G.J."/>
            <person name="Westrop G.D."/>
            <person name="Mueller S."/>
            <person name="Dessi D."/>
            <person name="Fiori P.L."/>
            <person name="Ren Q."/>
            <person name="Paulsen I."/>
            <person name="Zhang H."/>
            <person name="Bastida-Corcuera F.D."/>
            <person name="Simoes-Barbosa A."/>
            <person name="Brown M.T."/>
            <person name="Hayes R.D."/>
            <person name="Mukherjee M."/>
            <person name="Okumura C.Y."/>
            <person name="Schneider R."/>
            <person name="Smith A.J."/>
            <person name="Vanacova S."/>
            <person name="Villalvazo M."/>
            <person name="Haas B.J."/>
            <person name="Pertea M."/>
            <person name="Feldblyum T.V."/>
            <person name="Utterback T.R."/>
            <person name="Shu C.L."/>
            <person name="Osoegawa K."/>
            <person name="de Jong P.J."/>
            <person name="Hrdy I."/>
            <person name="Horvathova L."/>
            <person name="Zubacova Z."/>
            <person name="Dolezal P."/>
            <person name="Malik S.B."/>
            <person name="Logsdon J.M. Jr."/>
            <person name="Henze K."/>
            <person name="Gupta A."/>
            <person name="Wang C.C."/>
            <person name="Dunne R.L."/>
            <person name="Upcroft J.A."/>
            <person name="Upcroft P."/>
            <person name="White O."/>
            <person name="Salzberg S.L."/>
            <person name="Tang P."/>
            <person name="Chiu C.-H."/>
            <person name="Lee Y.-S."/>
            <person name="Embley T.M."/>
            <person name="Coombs G.H."/>
            <person name="Mottram J.C."/>
            <person name="Tachezy J."/>
            <person name="Fraser-Liggett C.M."/>
            <person name="Johnson P.J."/>
        </authorList>
    </citation>
    <scope>NUCLEOTIDE SEQUENCE [LARGE SCALE GENOMIC DNA]</scope>
    <source>
        <strain evidence="12">G3</strain>
    </source>
</reference>
<feature type="domain" description="PI3K/PI4K catalytic" evidence="9">
    <location>
        <begin position="1836"/>
        <end position="2142"/>
    </location>
</feature>
<dbReference type="InterPro" id="IPR016024">
    <property type="entry name" value="ARM-type_fold"/>
</dbReference>
<dbReference type="PANTHER" id="PTHR11139">
    <property type="entry name" value="ATAXIA TELANGIECTASIA MUTATED ATM -RELATED"/>
    <property type="match status" value="1"/>
</dbReference>
<dbReference type="GO" id="GO:0038201">
    <property type="term" value="C:TOR complex"/>
    <property type="evidence" value="ECO:0000318"/>
    <property type="project" value="GO_Central"/>
</dbReference>
<dbReference type="VEuPathDB" id="TrichDB:TVAG_305430"/>
<comment type="catalytic activity">
    <reaction evidence="8">
        <text>L-seryl-[protein] + ATP = O-phospho-L-seryl-[protein] + ADP + H(+)</text>
        <dbReference type="Rhea" id="RHEA:17989"/>
        <dbReference type="Rhea" id="RHEA-COMP:9863"/>
        <dbReference type="Rhea" id="RHEA-COMP:11604"/>
        <dbReference type="ChEBI" id="CHEBI:15378"/>
        <dbReference type="ChEBI" id="CHEBI:29999"/>
        <dbReference type="ChEBI" id="CHEBI:30616"/>
        <dbReference type="ChEBI" id="CHEBI:83421"/>
        <dbReference type="ChEBI" id="CHEBI:456216"/>
        <dbReference type="EC" id="2.7.11.1"/>
    </reaction>
</comment>
<dbReference type="InterPro" id="IPR057564">
    <property type="entry name" value="HEAT_ATR"/>
</dbReference>
<dbReference type="FunFam" id="1.10.1070.11:FF:000057">
    <property type="entry name" value="PIKK family atypical protein kinase"/>
    <property type="match status" value="1"/>
</dbReference>
<evidence type="ECO:0000256" key="4">
    <source>
        <dbReference type="ARBA" id="ARBA00022737"/>
    </source>
</evidence>
<dbReference type="CDD" id="cd05169">
    <property type="entry name" value="PIKKc_TOR"/>
    <property type="match status" value="1"/>
</dbReference>
<dbReference type="GO" id="GO:0005634">
    <property type="term" value="C:nucleus"/>
    <property type="evidence" value="ECO:0000318"/>
    <property type="project" value="GO_Central"/>
</dbReference>
<evidence type="ECO:0000313" key="13">
    <source>
        <dbReference type="Proteomes" id="UP000001542"/>
    </source>
</evidence>
<dbReference type="GO" id="GO:0044877">
    <property type="term" value="F:protein-containing complex binding"/>
    <property type="evidence" value="ECO:0007669"/>
    <property type="project" value="InterPro"/>
</dbReference>
<dbReference type="GO" id="GO:0016242">
    <property type="term" value="P:negative regulation of macroautophagy"/>
    <property type="evidence" value="ECO:0000318"/>
    <property type="project" value="GO_Central"/>
</dbReference>
<keyword evidence="13" id="KW-1185">Reference proteome</keyword>
<dbReference type="Gene3D" id="3.30.1010.10">
    <property type="entry name" value="Phosphatidylinositol 3-kinase Catalytic Subunit, Chain A, domain 4"/>
    <property type="match status" value="1"/>
</dbReference>
<dbReference type="Pfam" id="PF00454">
    <property type="entry name" value="PI3_PI4_kinase"/>
    <property type="match status" value="1"/>
</dbReference>
<protein>
    <recommendedName>
        <fullName evidence="2">non-specific serine/threonine protein kinase</fullName>
        <ecNumber evidence="2">2.7.11.1</ecNumber>
    </recommendedName>
</protein>
<evidence type="ECO:0000259" key="9">
    <source>
        <dbReference type="PROSITE" id="PS50290"/>
    </source>
</evidence>
<comment type="similarity">
    <text evidence="1">Belongs to the PI3/PI4-kinase family.</text>
</comment>
<feature type="domain" description="FATC" evidence="11">
    <location>
        <begin position="2126"/>
        <end position="2158"/>
    </location>
</feature>
<keyword evidence="4" id="KW-0677">Repeat</keyword>
<dbReference type="eggNOG" id="KOG0891">
    <property type="taxonomic scope" value="Eukaryota"/>
</dbReference>
<sequence>MDINKLSNLFSFASTNDQAVPVKQYRADTIEYYVNQIQNDLANGISPQNSGTLANFTNFLASKHSVYVGKNEEAFFLNELFSLISIAHLEYNTPLYLTTVAAIIGIDLGDKAAKANRIARDIINIPPDPNPKNFLLLKKILAYLHHTLVSCTQIIFQPLLKNVTSWVIKNDYNVNVAGYRLLFLLCDLFYDTLIQMQSKLQSLIGYSLQIQGAEVRETVNDIIIMTIRKETPKMSVNFQIFTAKIMTQLERTLWRYFPNSISAAETLTSARPEIIEVFKFQSLPFDGLNSKENEGKIANLLLFPFIAHTTPELFTDDALKQLFKIYHPMMKKKFEFRKEAVYSLGKIIFELQDRTKPFKKVLDSAYSHMKDLINGQELIFGLAALTAIGICRSEAFLSWVFTVPINQITIDAIQKLSQALPDLKEALHTRYLFYINTILGQNDAPANDIITTLKGIKQLDISRDLMTTNFIVSCTRQLHHRTVEVRSATLDFILYYQNQKPSSEIVYRLLTFITAEQDEDLRKSVFSRLRMEPLNPDFCVLLTTYLHDSSVDVIIGALTFLLKLSIHQIAIEYIVNFYQQIMEEIGHGGITGFNAKLFLIFAEYSQTSSVLSQLLEQFAHKLIINFLSSKKKEPASALKLLSIIVPMSRDSVNVNQLAYHIENGLSVHSSSKRLSAAIDLMIVGLQFTNLSHTIYNEHISLHSRLLAASARPAASCCHSKILHALMLVGPIKNTNYRIESKSTPLTARYIVQSTEGNPMQIVLNASVSVVVNLILDVLINDDMFSIHAAAIECLITIMKVHRNLSPELSSQVINSLSELFVSTRLATTSILIANISTIMTVLGDSFSPLVEKAVNLVFAVWGRMDNLHLVRMCEWMYMTVPEPFCVHLHKICTFLCGEMLVSDLRTTMAILSAFVTFGESLKVASMTIIPAILNLMRQMIDQDIIIDDALDRFKTILANCNPRSYFTPVIRAMIELVKVRPSIHDRCCQIIAVVAFNLGPCFLLHVQQLSTVFRLKENKTMEAILKSFEEKTPIPEEIIKQCSPTPSSIKKGHGGRASQAKIEIPQFKEPTIPQHLDEAGWYAWAQEFYDTIIRNSLSRAISACAILAEKHSYIKDTIVPIAFLLYYVSFNSNSDNPRKLLQAIFNDENVPQSILRIMLTSLELFEAAGLEKPVSAEQLTSATLKTEMAAIALRSTEYRFQRGDPNSPNLLIDLYTKLGLNLSARCVLTLAKRFKMNVDELVAAEKIGLWEESLKLYDEKISQGETKYNDAKIRCLEALGRYNEMLNFGGTAAATAYFHSLDIDKLVEIAPSLKDDGEKGSALIMAAALVKNNFEKITKTSEKIINCFSMSLFPLISEDYNMALPQLATASIVQVINEAIEYKKLTQILRHADKTRKASVNEKVKSIENLWHTRFSMIPDDARVLHNFLNTILLVLPPELAQTEITRTANVSIDCKRFDIAEICISLLEKSVDNANTKMLRANLLYATDKKEDAIQLAEVVSSNSVFTNEERSKAELTLSKWFDNQNNIELSLLHAKKAIELCSEMAEAQYQWSLINNKLFMQTNDANAQIESFKGVVKALQITKLDSFEYTLKIISTLFRNHDAISIFREFMHDIPPHVWLGVIPQILCRANIDDESSKSIITDLMVHVGSEHPHVVIYAVLPLLTSDGTRSFVAKAIHEKMMMMQPRLTQTMNTFAHELIRIAVLWWDSWYSTLDNATAITDDNLLIQTIRDLIKETLRPPETANEVSFIRSLGPYVHDVIDALDAFDKNRSHENKSHLWRQLVTVYNMVKPIINNKTEFTLTDASPFLAQGEIDLSVPGTYALGKELVKISKIENRVKIMASKQKPRRIVIVGTNGNIYPFLLKGHEDTRLDERVMQLFKFLNSVVNDELRVTPYEVMPLTRDVGLIGWVPNCTTIFELVKNFRTQNNVNIEEECLESMRGVDYNNLYLDEKVAAFKRGLKKTAGDDLKRILFIRSLDTTHWLERRKTYTASLASTSIFGYILGLGDRHMSNIMMDENTAKLIHIDFGDCFEVAQHRKLFPETVPFRLTRMLVNALEPTGYDGAFRSLCVTLMEVCRKNRTKISGLLEAFVYDPLLQWLNNENQAGGIVARIDQKLSGSDFGVRMSEAQQVNMLIEEATSNKNLCQMFRGWYPWW</sequence>
<accession>A2ERB7</accession>
<evidence type="ECO:0000256" key="8">
    <source>
        <dbReference type="ARBA" id="ARBA00048679"/>
    </source>
</evidence>
<dbReference type="Gene3D" id="1.25.40.10">
    <property type="entry name" value="Tetratricopeptide repeat domain"/>
    <property type="match status" value="1"/>
</dbReference>
<keyword evidence="7" id="KW-0067">ATP-binding</keyword>
<dbReference type="Pfam" id="PF08771">
    <property type="entry name" value="FRB_dom"/>
    <property type="match status" value="1"/>
</dbReference>
<dbReference type="InterPro" id="IPR003151">
    <property type="entry name" value="PIK-rel_kinase_FAT"/>
</dbReference>
<dbReference type="GO" id="GO:0080090">
    <property type="term" value="P:regulation of primary metabolic process"/>
    <property type="evidence" value="ECO:0007669"/>
    <property type="project" value="UniProtKB-ARBA"/>
</dbReference>
<reference evidence="12" key="1">
    <citation type="submission" date="2006-10" db="EMBL/GenBank/DDBJ databases">
        <authorList>
            <person name="Amadeo P."/>
            <person name="Zhao Q."/>
            <person name="Wortman J."/>
            <person name="Fraser-Liggett C."/>
            <person name="Carlton J."/>
        </authorList>
    </citation>
    <scope>NUCLEOTIDE SEQUENCE</scope>
    <source>
        <strain evidence="12">G3</strain>
    </source>
</reference>
<dbReference type="InterPro" id="IPR036738">
    <property type="entry name" value="FRB_sf"/>
</dbReference>
<dbReference type="GO" id="GO:0005524">
    <property type="term" value="F:ATP binding"/>
    <property type="evidence" value="ECO:0007669"/>
    <property type="project" value="UniProtKB-KW"/>
</dbReference>
<dbReference type="SMART" id="SM01345">
    <property type="entry name" value="Rapamycin_bind"/>
    <property type="match status" value="1"/>
</dbReference>
<proteinExistence type="inferred from homology"/>
<dbReference type="InParanoid" id="A2ERB7"/>
<dbReference type="PROSITE" id="PS51190">
    <property type="entry name" value="FATC"/>
    <property type="match status" value="1"/>
</dbReference>
<dbReference type="OrthoDB" id="381190at2759"/>
<dbReference type="SMART" id="SM01343">
    <property type="entry name" value="FATC"/>
    <property type="match status" value="1"/>
</dbReference>
<dbReference type="InterPro" id="IPR036940">
    <property type="entry name" value="PI3/4_kinase_cat_sf"/>
</dbReference>
<keyword evidence="5" id="KW-0547">Nucleotide-binding</keyword>
<gene>
    <name evidence="12" type="ORF">TVAG_305430</name>
</gene>
<keyword evidence="3" id="KW-0808">Transferase</keyword>
<evidence type="ECO:0000256" key="2">
    <source>
        <dbReference type="ARBA" id="ARBA00012513"/>
    </source>
</evidence>
<organism evidence="12 13">
    <name type="scientific">Trichomonas vaginalis (strain ATCC PRA-98 / G3)</name>
    <dbReference type="NCBI Taxonomy" id="412133"/>
    <lineage>
        <taxon>Eukaryota</taxon>
        <taxon>Metamonada</taxon>
        <taxon>Parabasalia</taxon>
        <taxon>Trichomonadida</taxon>
        <taxon>Trichomonadidae</taxon>
        <taxon>Trichomonas</taxon>
    </lineage>
</organism>
<dbReference type="FunCoup" id="A2ERB7">
    <property type="interactions" value="742"/>
</dbReference>
<name>A2ERB7_TRIV3</name>
<dbReference type="EC" id="2.7.11.1" evidence="2"/>
<dbReference type="GO" id="GO:0005737">
    <property type="term" value="C:cytoplasm"/>
    <property type="evidence" value="ECO:0000318"/>
    <property type="project" value="GO_Central"/>
</dbReference>
<dbReference type="InterPro" id="IPR014009">
    <property type="entry name" value="PIK_FAT"/>
</dbReference>
<dbReference type="PROSITE" id="PS50290">
    <property type="entry name" value="PI3_4_KINASE_3"/>
    <property type="match status" value="1"/>
</dbReference>
<evidence type="ECO:0000256" key="3">
    <source>
        <dbReference type="ARBA" id="ARBA00022679"/>
    </source>
</evidence>
<dbReference type="SUPFAM" id="SSF47212">
    <property type="entry name" value="FKBP12-rapamycin-binding domain of FKBP-rapamycin-associated protein (FRAP)"/>
    <property type="match status" value="1"/>
</dbReference>
<dbReference type="InterPro" id="IPR000403">
    <property type="entry name" value="PI3/4_kinase_cat_dom"/>
</dbReference>
<evidence type="ECO:0000256" key="7">
    <source>
        <dbReference type="ARBA" id="ARBA00022840"/>
    </source>
</evidence>
<dbReference type="Pfam" id="PF02259">
    <property type="entry name" value="FAT"/>
    <property type="match status" value="1"/>
</dbReference>
<dbReference type="InterPro" id="IPR050517">
    <property type="entry name" value="DDR_Repair_Kinase"/>
</dbReference>
<dbReference type="VEuPathDB" id="TrichDB:TVAGG3_1003900"/>
<evidence type="ECO:0000256" key="1">
    <source>
        <dbReference type="ARBA" id="ARBA00011031"/>
    </source>
</evidence>
<dbReference type="InterPro" id="IPR011990">
    <property type="entry name" value="TPR-like_helical_dom_sf"/>
</dbReference>
<dbReference type="EMBL" id="DS113465">
    <property type="protein sequence ID" value="EAY04793.1"/>
    <property type="molecule type" value="Genomic_DNA"/>
</dbReference>
<dbReference type="InterPro" id="IPR011009">
    <property type="entry name" value="Kinase-like_dom_sf"/>
</dbReference>
<dbReference type="KEGG" id="tva:4762657"/>
<evidence type="ECO:0000259" key="10">
    <source>
        <dbReference type="PROSITE" id="PS51189"/>
    </source>
</evidence>
<dbReference type="SMART" id="SM00146">
    <property type="entry name" value="PI3Kc"/>
    <property type="match status" value="1"/>
</dbReference>
<dbReference type="PROSITE" id="PS51189">
    <property type="entry name" value="FAT"/>
    <property type="match status" value="1"/>
</dbReference>
<keyword evidence="6 12" id="KW-0418">Kinase</keyword>
<dbReference type="Proteomes" id="UP000001542">
    <property type="component" value="Unassembled WGS sequence"/>
</dbReference>
<dbReference type="Pfam" id="PF02260">
    <property type="entry name" value="FATC"/>
    <property type="match status" value="1"/>
</dbReference>
<dbReference type="InterPro" id="IPR003152">
    <property type="entry name" value="FATC_dom"/>
</dbReference>
<dbReference type="Pfam" id="PF23593">
    <property type="entry name" value="HEAT_ATR"/>
    <property type="match status" value="1"/>
</dbReference>
<dbReference type="GO" id="GO:0004674">
    <property type="term" value="F:protein serine/threonine kinase activity"/>
    <property type="evidence" value="ECO:0000318"/>
    <property type="project" value="GO_Central"/>
</dbReference>
<dbReference type="PROSITE" id="PS00916">
    <property type="entry name" value="PI3_4_KINASE_2"/>
    <property type="match status" value="1"/>
</dbReference>